<reference evidence="6 7" key="1">
    <citation type="submission" date="2016-11" db="EMBL/GenBank/DDBJ databases">
        <title>Description of two novel members of the family Erysipelotrichaceae: Ileibacterium lipovorans gen. nov., sp. nov. and Dubosiella newyorkensis, gen. nov., sp. nov.</title>
        <authorList>
            <person name="Cox L.M."/>
            <person name="Sohn J."/>
            <person name="Tyrrell K.L."/>
            <person name="Citron D.M."/>
            <person name="Lawson P.A."/>
            <person name="Patel N.B."/>
            <person name="Iizumi T."/>
            <person name="Perez-Perez G.I."/>
            <person name="Goldstein E.J."/>
            <person name="Blaser M.J."/>
        </authorList>
    </citation>
    <scope>NUCLEOTIDE SEQUENCE [LARGE SCALE GENOMIC DNA]</scope>
    <source>
        <strain evidence="6 7">NYU-BL-K8</strain>
    </source>
</reference>
<dbReference type="PANTHER" id="PTHR23416:SF23">
    <property type="entry name" value="ACETYLTRANSFERASE C18B11.09C-RELATED"/>
    <property type="match status" value="1"/>
</dbReference>
<dbReference type="SUPFAM" id="SSF51161">
    <property type="entry name" value="Trimeric LpxA-like enzymes"/>
    <property type="match status" value="1"/>
</dbReference>
<keyword evidence="3" id="KW-0677">Repeat</keyword>
<dbReference type="AlphaFoldDB" id="A0A1Q9YIJ4"/>
<dbReference type="InterPro" id="IPR051159">
    <property type="entry name" value="Hexapeptide_acetyltransf"/>
</dbReference>
<dbReference type="PROSITE" id="PS00101">
    <property type="entry name" value="HEXAPEP_TRANSFERASES"/>
    <property type="match status" value="1"/>
</dbReference>
<comment type="caution">
    <text evidence="6">The sequence shown here is derived from an EMBL/GenBank/DDBJ whole genome shotgun (WGS) entry which is preliminary data.</text>
</comment>
<dbReference type="InterPro" id="IPR001451">
    <property type="entry name" value="Hexapep"/>
</dbReference>
<evidence type="ECO:0000256" key="1">
    <source>
        <dbReference type="ARBA" id="ARBA00007274"/>
    </source>
</evidence>
<dbReference type="SMART" id="SM01266">
    <property type="entry name" value="Mac"/>
    <property type="match status" value="1"/>
</dbReference>
<dbReference type="RefSeq" id="WP_075885838.1">
    <property type="nucleotide sequence ID" value="NZ_CAJTBG010000027.1"/>
</dbReference>
<dbReference type="InterPro" id="IPR018357">
    <property type="entry name" value="Hexapep_transf_CS"/>
</dbReference>
<accession>A0A1Q9YIJ4</accession>
<evidence type="ECO:0000259" key="5">
    <source>
        <dbReference type="SMART" id="SM01266"/>
    </source>
</evidence>
<feature type="domain" description="Maltose/galactoside acetyltransferase" evidence="5">
    <location>
        <begin position="7"/>
        <end position="58"/>
    </location>
</feature>
<proteinExistence type="inferred from homology"/>
<dbReference type="Gene3D" id="2.160.10.10">
    <property type="entry name" value="Hexapeptide repeat proteins"/>
    <property type="match status" value="1"/>
</dbReference>
<dbReference type="PANTHER" id="PTHR23416">
    <property type="entry name" value="SIALIC ACID SYNTHASE-RELATED"/>
    <property type="match status" value="1"/>
</dbReference>
<name>A0A1Q9YIJ4_9FIRM</name>
<dbReference type="Proteomes" id="UP000186758">
    <property type="component" value="Unassembled WGS sequence"/>
</dbReference>
<dbReference type="Pfam" id="PF12464">
    <property type="entry name" value="Mac"/>
    <property type="match status" value="1"/>
</dbReference>
<dbReference type="FunFam" id="2.160.10.10:FF:000025">
    <property type="entry name" value="Hexapeptide-repeat containing-acetyltransferase"/>
    <property type="match status" value="1"/>
</dbReference>
<dbReference type="InterPro" id="IPR024688">
    <property type="entry name" value="Mac_dom"/>
</dbReference>
<dbReference type="EMBL" id="MPJZ01000086">
    <property type="protein sequence ID" value="OLU44103.1"/>
    <property type="molecule type" value="Genomic_DNA"/>
</dbReference>
<evidence type="ECO:0000313" key="6">
    <source>
        <dbReference type="EMBL" id="OLU44103.1"/>
    </source>
</evidence>
<dbReference type="CDD" id="cd03357">
    <property type="entry name" value="LbH_MAT_GAT"/>
    <property type="match status" value="1"/>
</dbReference>
<dbReference type="GO" id="GO:0005829">
    <property type="term" value="C:cytosol"/>
    <property type="evidence" value="ECO:0007669"/>
    <property type="project" value="TreeGrafter"/>
</dbReference>
<comment type="similarity">
    <text evidence="1">Belongs to the transferase hexapeptide repeat family.</text>
</comment>
<keyword evidence="2" id="KW-0808">Transferase</keyword>
<protein>
    <recommendedName>
        <fullName evidence="5">Maltose/galactoside acetyltransferase domain-containing protein</fullName>
    </recommendedName>
</protein>
<dbReference type="GO" id="GO:0008374">
    <property type="term" value="F:O-acyltransferase activity"/>
    <property type="evidence" value="ECO:0007669"/>
    <property type="project" value="TreeGrafter"/>
</dbReference>
<evidence type="ECO:0000313" key="7">
    <source>
        <dbReference type="Proteomes" id="UP000186758"/>
    </source>
</evidence>
<evidence type="ECO:0000256" key="2">
    <source>
        <dbReference type="ARBA" id="ARBA00022679"/>
    </source>
</evidence>
<dbReference type="GO" id="GO:0016407">
    <property type="term" value="F:acetyltransferase activity"/>
    <property type="evidence" value="ECO:0007669"/>
    <property type="project" value="InterPro"/>
</dbReference>
<organism evidence="6 7">
    <name type="scientific">Faecalibaculum rodentium</name>
    <dbReference type="NCBI Taxonomy" id="1702221"/>
    <lineage>
        <taxon>Bacteria</taxon>
        <taxon>Bacillati</taxon>
        <taxon>Bacillota</taxon>
        <taxon>Erysipelotrichia</taxon>
        <taxon>Erysipelotrichales</taxon>
        <taxon>Erysipelotrichaceae</taxon>
        <taxon>Faecalibaculum</taxon>
    </lineage>
</organism>
<evidence type="ECO:0000256" key="4">
    <source>
        <dbReference type="ARBA" id="ARBA00023315"/>
    </source>
</evidence>
<dbReference type="InterPro" id="IPR011004">
    <property type="entry name" value="Trimer_LpxA-like_sf"/>
</dbReference>
<sequence>MNQMERKEKGMLYRVDDPEIRKLQNHQLVLLADYNRMDLADWTSRRALLMELFASFGKDSFVEGRIDANWGGYFCHVGNHVYINFNLTMVDDGEIRIEDHVMIGPGVTLISGSHPNDPMLRKDLWQYTDPVRIGENAWIGAGAIVLPGVSIGRDSIIGAGSVVTHSVPDGCVAAGNPCRVIRRLGEKDRRSYGRGCQLDEELKRMLEKDTGDS</sequence>
<keyword evidence="4" id="KW-0012">Acyltransferase</keyword>
<evidence type="ECO:0000256" key="3">
    <source>
        <dbReference type="ARBA" id="ARBA00022737"/>
    </source>
</evidence>
<dbReference type="Pfam" id="PF00132">
    <property type="entry name" value="Hexapep"/>
    <property type="match status" value="1"/>
</dbReference>
<gene>
    <name evidence="6" type="ORF">BO223_09490</name>
</gene>